<comment type="caution">
    <text evidence="7">The sequence shown here is derived from an EMBL/GenBank/DDBJ whole genome shotgun (WGS) entry which is preliminary data.</text>
</comment>
<keyword evidence="4 5" id="KW-0472">Membrane</keyword>
<dbReference type="InterPro" id="IPR051533">
    <property type="entry name" value="WaaL-like"/>
</dbReference>
<keyword evidence="3 5" id="KW-1133">Transmembrane helix</keyword>
<sequence>MSNSFATDSGDIIRAFPSVTPVQISPPTAWQAHAVKLLAALFILSLPFKLATVHIAAVLLAASLISAKQSELRAAPARLYLGTTLPWLIPVLVATAWHYFAPLTVEPSFAEAVKAVARILLLGLAWAVMLERGWLSVRFAVTLSMITVAAVILSGYYDLYNHWSAGTAPNWNHRISGAVYHPNALGLFMALGIVLSAALLRARHASPWPWLLIILALPILWATGSRGSLIGTLAGLLCLVAYTNVRHLALLVSIAASVWAAEALEIIDFQRAGSDVTRRALLELAIAKWREAPWFGWGVGTFPFLEGNRWRTGTHNVLLDMGVSVGVFAVLGWLYSTLRLLWGLITRRDEAVRGPLAMLVTLLAAGMVDYTLLTSSLYQGLWVLIAVHACWAISPFTSTARAMPANPLPAGSPEPQKLQ</sequence>
<evidence type="ECO:0000256" key="1">
    <source>
        <dbReference type="ARBA" id="ARBA00004141"/>
    </source>
</evidence>
<comment type="subcellular location">
    <subcellularLocation>
        <location evidence="1">Membrane</location>
        <topology evidence="1">Multi-pass membrane protein</topology>
    </subcellularLocation>
</comment>
<dbReference type="InterPro" id="IPR007016">
    <property type="entry name" value="O-antigen_ligase-rel_domated"/>
</dbReference>
<dbReference type="EMBL" id="JBHTMC010000010">
    <property type="protein sequence ID" value="MFD1263105.1"/>
    <property type="molecule type" value="Genomic_DNA"/>
</dbReference>
<evidence type="ECO:0000256" key="4">
    <source>
        <dbReference type="ARBA" id="ARBA00023136"/>
    </source>
</evidence>
<evidence type="ECO:0000256" key="2">
    <source>
        <dbReference type="ARBA" id="ARBA00022692"/>
    </source>
</evidence>
<protein>
    <submittedName>
        <fullName evidence="7">O-antigen ligase family protein</fullName>
    </submittedName>
</protein>
<dbReference type="Pfam" id="PF04932">
    <property type="entry name" value="Wzy_C"/>
    <property type="match status" value="1"/>
</dbReference>
<feature type="transmembrane region" description="Helical" evidence="5">
    <location>
        <begin position="137"/>
        <end position="157"/>
    </location>
</feature>
<evidence type="ECO:0000313" key="8">
    <source>
        <dbReference type="Proteomes" id="UP001597158"/>
    </source>
</evidence>
<gene>
    <name evidence="7" type="ORF">ACFQ4M_05870</name>
</gene>
<reference evidence="8" key="1">
    <citation type="journal article" date="2019" name="Int. J. Syst. Evol. Microbiol.">
        <title>The Global Catalogue of Microorganisms (GCM) 10K type strain sequencing project: providing services to taxonomists for standard genome sequencing and annotation.</title>
        <authorList>
            <consortium name="The Broad Institute Genomics Platform"/>
            <consortium name="The Broad Institute Genome Sequencing Center for Infectious Disease"/>
            <person name="Wu L."/>
            <person name="Ma J."/>
        </authorList>
    </citation>
    <scope>NUCLEOTIDE SEQUENCE [LARGE SCALE GENOMIC DNA]</scope>
    <source>
        <strain evidence="8">CCUG 48884</strain>
    </source>
</reference>
<feature type="transmembrane region" description="Helical" evidence="5">
    <location>
        <begin position="317"/>
        <end position="336"/>
    </location>
</feature>
<dbReference type="GO" id="GO:0016874">
    <property type="term" value="F:ligase activity"/>
    <property type="evidence" value="ECO:0007669"/>
    <property type="project" value="UniProtKB-KW"/>
</dbReference>
<keyword evidence="7" id="KW-0436">Ligase</keyword>
<keyword evidence="8" id="KW-1185">Reference proteome</keyword>
<dbReference type="RefSeq" id="WP_277834023.1">
    <property type="nucleotide sequence ID" value="NZ_JARQZE010000010.1"/>
</dbReference>
<feature type="domain" description="O-antigen ligase-related" evidence="6">
    <location>
        <begin position="212"/>
        <end position="334"/>
    </location>
</feature>
<feature type="transmembrane region" description="Helical" evidence="5">
    <location>
        <begin position="356"/>
        <end position="373"/>
    </location>
</feature>
<evidence type="ECO:0000313" key="7">
    <source>
        <dbReference type="EMBL" id="MFD1263105.1"/>
    </source>
</evidence>
<dbReference type="Proteomes" id="UP001597158">
    <property type="component" value="Unassembled WGS sequence"/>
</dbReference>
<evidence type="ECO:0000259" key="6">
    <source>
        <dbReference type="Pfam" id="PF04932"/>
    </source>
</evidence>
<feature type="transmembrane region" description="Helical" evidence="5">
    <location>
        <begin position="112"/>
        <end position="130"/>
    </location>
</feature>
<name>A0ABW3WD06_9RHOO</name>
<feature type="transmembrane region" description="Helical" evidence="5">
    <location>
        <begin position="380"/>
        <end position="398"/>
    </location>
</feature>
<accession>A0ABW3WD06</accession>
<proteinExistence type="predicted"/>
<dbReference type="PANTHER" id="PTHR37422">
    <property type="entry name" value="TEICHURONIC ACID BIOSYNTHESIS PROTEIN TUAE"/>
    <property type="match status" value="1"/>
</dbReference>
<feature type="transmembrane region" description="Helical" evidence="5">
    <location>
        <begin position="79"/>
        <end position="100"/>
    </location>
</feature>
<feature type="transmembrane region" description="Helical" evidence="5">
    <location>
        <begin position="212"/>
        <end position="242"/>
    </location>
</feature>
<keyword evidence="2 5" id="KW-0812">Transmembrane</keyword>
<evidence type="ECO:0000256" key="5">
    <source>
        <dbReference type="SAM" id="Phobius"/>
    </source>
</evidence>
<dbReference type="PANTHER" id="PTHR37422:SF13">
    <property type="entry name" value="LIPOPOLYSACCHARIDE BIOSYNTHESIS PROTEIN PA4999-RELATED"/>
    <property type="match status" value="1"/>
</dbReference>
<feature type="transmembrane region" description="Helical" evidence="5">
    <location>
        <begin position="37"/>
        <end position="67"/>
    </location>
</feature>
<organism evidence="7 8">
    <name type="scientific">Thauera mechernichensis</name>
    <dbReference type="NCBI Taxonomy" id="82788"/>
    <lineage>
        <taxon>Bacteria</taxon>
        <taxon>Pseudomonadati</taxon>
        <taxon>Pseudomonadota</taxon>
        <taxon>Betaproteobacteria</taxon>
        <taxon>Rhodocyclales</taxon>
        <taxon>Zoogloeaceae</taxon>
        <taxon>Thauera</taxon>
    </lineage>
</organism>
<feature type="transmembrane region" description="Helical" evidence="5">
    <location>
        <begin position="177"/>
        <end position="200"/>
    </location>
</feature>
<evidence type="ECO:0000256" key="3">
    <source>
        <dbReference type="ARBA" id="ARBA00022989"/>
    </source>
</evidence>